<accession>A0ABU5Z3M5</accession>
<evidence type="ECO:0000256" key="1">
    <source>
        <dbReference type="SAM" id="MobiDB-lite"/>
    </source>
</evidence>
<evidence type="ECO:0000259" key="2">
    <source>
        <dbReference type="Pfam" id="PF00934"/>
    </source>
</evidence>
<dbReference type="Proteomes" id="UP001299283">
    <property type="component" value="Unassembled WGS sequence"/>
</dbReference>
<organism evidence="3 4">
    <name type="scientific">[Mycobacterium] vasticus</name>
    <dbReference type="NCBI Taxonomy" id="2875777"/>
    <lineage>
        <taxon>Bacteria</taxon>
        <taxon>Bacillati</taxon>
        <taxon>Actinomycetota</taxon>
        <taxon>Actinomycetes</taxon>
        <taxon>Mycobacteriales</taxon>
        <taxon>Mycobacteriaceae</taxon>
        <taxon>Mycolicibacter</taxon>
    </lineage>
</organism>
<dbReference type="RefSeq" id="WP_305070969.1">
    <property type="nucleotide sequence ID" value="NZ_JAYJJQ010000034.1"/>
</dbReference>
<dbReference type="InterPro" id="IPR038332">
    <property type="entry name" value="PPE_sf"/>
</dbReference>
<dbReference type="EMBL" id="JAYJJQ010000034">
    <property type="protein sequence ID" value="MEB3071750.1"/>
    <property type="molecule type" value="Genomic_DNA"/>
</dbReference>
<gene>
    <name evidence="3" type="ORF">K5L39_21470</name>
</gene>
<feature type="domain" description="PE" evidence="2">
    <location>
        <begin position="4"/>
        <end position="94"/>
    </location>
</feature>
<dbReference type="InterPro" id="IPR000084">
    <property type="entry name" value="PE-PGRS_N"/>
</dbReference>
<dbReference type="SUPFAM" id="SSF140459">
    <property type="entry name" value="PE/PPE dimer-like"/>
    <property type="match status" value="1"/>
</dbReference>
<sequence>MSFVTTQPDLLTTAAAQWAGLDAAMREENSAVAVSTLGAPPPAADEVSVMTAASFAAQAQQYQAISARAGALQQLFIDTLRGNADSYASAEATNVAASAVDPSAVTTIIGAAQSVGSFAFGPGQAAPVVSVISGLAMRAQQLDGVLKSAEAAAAPSPAPASVVAGSSALASTSAAGTGARPAGLRPASNWGAAVPESRPAPAAATSGAAAPAQPLIGHAALAGMAGVPRATRSSKAPDRLQQALAKVSDEPESARHWHTDKANLEDLLDQLATEPGVHAVHLNDGEA</sequence>
<feature type="region of interest" description="Disordered" evidence="1">
    <location>
        <begin position="174"/>
        <end position="209"/>
    </location>
</feature>
<evidence type="ECO:0000313" key="3">
    <source>
        <dbReference type="EMBL" id="MEB3071750.1"/>
    </source>
</evidence>
<proteinExistence type="predicted"/>
<protein>
    <submittedName>
        <fullName evidence="3">PE family protein</fullName>
    </submittedName>
</protein>
<keyword evidence="4" id="KW-1185">Reference proteome</keyword>
<evidence type="ECO:0000313" key="4">
    <source>
        <dbReference type="Proteomes" id="UP001299283"/>
    </source>
</evidence>
<reference evidence="3 4" key="1">
    <citation type="submission" date="2023-12" db="EMBL/GenBank/DDBJ databases">
        <title>Description of new species of Mycobacterium terrae complex isolated from sewage at the Sao Paulo Zoological Park Foundation in Brazil.</title>
        <authorList>
            <person name="Romagnoli C.L."/>
            <person name="Conceicao E.C."/>
            <person name="Machado E."/>
            <person name="Barreto L.B.P.F."/>
            <person name="Sharma A."/>
            <person name="Silva N.M."/>
            <person name="Marques L.E."/>
            <person name="Juliana M.A."/>
            <person name="Lourenco M.C.S."/>
            <person name="Digiampietri L.A."/>
            <person name="Suffys P.N."/>
            <person name="Viana-Niero C."/>
        </authorList>
    </citation>
    <scope>NUCLEOTIDE SEQUENCE [LARGE SCALE GENOMIC DNA]</scope>
    <source>
        <strain evidence="3 4">MYC017</strain>
    </source>
</reference>
<comment type="caution">
    <text evidence="3">The sequence shown here is derived from an EMBL/GenBank/DDBJ whole genome shotgun (WGS) entry which is preliminary data.</text>
</comment>
<feature type="compositionally biased region" description="Low complexity" evidence="1">
    <location>
        <begin position="199"/>
        <end position="209"/>
    </location>
</feature>
<dbReference type="Gene3D" id="1.10.287.850">
    <property type="entry name" value="HP0062-like domain"/>
    <property type="match status" value="1"/>
</dbReference>
<name>A0ABU5Z3M5_9MYCO</name>
<dbReference type="Pfam" id="PF00934">
    <property type="entry name" value="PE"/>
    <property type="match status" value="1"/>
</dbReference>
<feature type="compositionally biased region" description="Low complexity" evidence="1">
    <location>
        <begin position="174"/>
        <end position="183"/>
    </location>
</feature>